<dbReference type="PANTHER" id="PTHR46429">
    <property type="entry name" value="23S RRNA (GUANOSINE-2'-O-)-METHYLTRANSFERASE RLMB"/>
    <property type="match status" value="1"/>
</dbReference>
<dbReference type="Pfam" id="PF00588">
    <property type="entry name" value="SpoU_methylase"/>
    <property type="match status" value="1"/>
</dbReference>
<accession>A0A1S7DTY5</accession>
<organism evidence="4 5">
    <name type="scientific">Riemerella anatipestifer</name>
    <name type="common">Moraxella anatipestifer</name>
    <dbReference type="NCBI Taxonomy" id="34085"/>
    <lineage>
        <taxon>Bacteria</taxon>
        <taxon>Pseudomonadati</taxon>
        <taxon>Bacteroidota</taxon>
        <taxon>Flavobacteriia</taxon>
        <taxon>Flavobacteriales</taxon>
        <taxon>Weeksellaceae</taxon>
        <taxon>Riemerella</taxon>
    </lineage>
</organism>
<dbReference type="EMBL" id="CP011859">
    <property type="protein sequence ID" value="AQY22570.1"/>
    <property type="molecule type" value="Genomic_DNA"/>
</dbReference>
<evidence type="ECO:0000313" key="4">
    <source>
        <dbReference type="EMBL" id="AQY22570.1"/>
    </source>
</evidence>
<dbReference type="CDD" id="cd18082">
    <property type="entry name" value="SpoU-like_family"/>
    <property type="match status" value="1"/>
</dbReference>
<keyword evidence="2 4" id="KW-0808">Transferase</keyword>
<dbReference type="InterPro" id="IPR029026">
    <property type="entry name" value="tRNA_m1G_MTases_N"/>
</dbReference>
<dbReference type="Proteomes" id="UP000189883">
    <property type="component" value="Chromosome"/>
</dbReference>
<dbReference type="AlphaFoldDB" id="A0A1S7DTY5"/>
<protein>
    <submittedName>
        <fullName evidence="4">Putative TrmH family tRNA/rRNA methyltransferase</fullName>
    </submittedName>
</protein>
<gene>
    <name evidence="4" type="ORF">AB406_1626</name>
</gene>
<dbReference type="InterPro" id="IPR029028">
    <property type="entry name" value="Alpha/beta_knot_MTases"/>
</dbReference>
<feature type="domain" description="tRNA/rRNA methyltransferase SpoU type" evidence="3">
    <location>
        <begin position="17"/>
        <end position="156"/>
    </location>
</feature>
<dbReference type="SUPFAM" id="SSF75217">
    <property type="entry name" value="alpha/beta knot"/>
    <property type="match status" value="1"/>
</dbReference>
<dbReference type="GO" id="GO:0032259">
    <property type="term" value="P:methylation"/>
    <property type="evidence" value="ECO:0007669"/>
    <property type="project" value="UniProtKB-KW"/>
</dbReference>
<dbReference type="GO" id="GO:0003723">
    <property type="term" value="F:RNA binding"/>
    <property type="evidence" value="ECO:0007669"/>
    <property type="project" value="InterPro"/>
</dbReference>
<name>A0A1S7DTY5_RIEAN</name>
<dbReference type="GO" id="GO:0005829">
    <property type="term" value="C:cytosol"/>
    <property type="evidence" value="ECO:0007669"/>
    <property type="project" value="TreeGrafter"/>
</dbReference>
<dbReference type="GO" id="GO:0008173">
    <property type="term" value="F:RNA methyltransferase activity"/>
    <property type="evidence" value="ECO:0007669"/>
    <property type="project" value="InterPro"/>
</dbReference>
<evidence type="ECO:0000313" key="5">
    <source>
        <dbReference type="Proteomes" id="UP000189883"/>
    </source>
</evidence>
<dbReference type="RefSeq" id="WP_064970576.1">
    <property type="nucleotide sequence ID" value="NZ_CP011859.1"/>
</dbReference>
<evidence type="ECO:0000259" key="3">
    <source>
        <dbReference type="Pfam" id="PF00588"/>
    </source>
</evidence>
<evidence type="ECO:0000256" key="2">
    <source>
        <dbReference type="ARBA" id="ARBA00022679"/>
    </source>
</evidence>
<dbReference type="Gene3D" id="3.40.1280.10">
    <property type="match status" value="1"/>
</dbReference>
<dbReference type="InterPro" id="IPR001537">
    <property type="entry name" value="SpoU_MeTrfase"/>
</dbReference>
<dbReference type="InterPro" id="IPR004441">
    <property type="entry name" value="rRNA_MeTrfase_TrmH"/>
</dbReference>
<reference evidence="4 5" key="1">
    <citation type="submission" date="2015-06" db="EMBL/GenBank/DDBJ databases">
        <title>R. anatipestifer strain HXb2 is the most virulent strain so far, and the genome sequence would help us uncover the pathogenesis.</title>
        <authorList>
            <person name="Hu Q."/>
            <person name="Qi J."/>
            <person name="Bo H."/>
            <person name="Liu G."/>
            <person name="Tao M."/>
            <person name="Ding Y."/>
            <person name="Xue Y."/>
        </authorList>
    </citation>
    <scope>NUCLEOTIDE SEQUENCE [LARGE SCALE GENOMIC DNA]</scope>
    <source>
        <strain evidence="4 5">HXb2</strain>
    </source>
</reference>
<dbReference type="GO" id="GO:0006396">
    <property type="term" value="P:RNA processing"/>
    <property type="evidence" value="ECO:0007669"/>
    <property type="project" value="InterPro"/>
</dbReference>
<dbReference type="PANTHER" id="PTHR46429:SF1">
    <property type="entry name" value="23S RRNA (GUANOSINE-2'-O-)-METHYLTRANSFERASE RLMB"/>
    <property type="match status" value="1"/>
</dbReference>
<sequence length="161" mass="18294">MQLEHHEIINPKHHKEISLILEHLQSPENVGLILRTAEAMGVQKVVIVSDNFHQLSPRIKRTTRSAENNLNIIFVNSWEEAINHFEKNTRFYALEKTSKSVDYATFEYHFPCAIVCGNEKNGVSEKALEKCTDHLHINMYGKNTSLNVAIATGILLSKIVS</sequence>
<evidence type="ECO:0000256" key="1">
    <source>
        <dbReference type="ARBA" id="ARBA00022603"/>
    </source>
</evidence>
<keyword evidence="1 4" id="KW-0489">Methyltransferase</keyword>
<proteinExistence type="predicted"/>